<dbReference type="EMBL" id="CAKLDI010000001">
    <property type="protein sequence ID" value="CAH0533637.1"/>
    <property type="molecule type" value="Genomic_DNA"/>
</dbReference>
<comment type="caution">
    <text evidence="3">The sequence shown here is derived from an EMBL/GenBank/DDBJ whole genome shotgun (WGS) entry which is preliminary data.</text>
</comment>
<protein>
    <recommendedName>
        <fullName evidence="5">Aspartate kinase</fullName>
    </recommendedName>
</protein>
<feature type="domain" description="DUF2241" evidence="1">
    <location>
        <begin position="3"/>
        <end position="69"/>
    </location>
</feature>
<reference evidence="3" key="1">
    <citation type="submission" date="2021-11" db="EMBL/GenBank/DDBJ databases">
        <authorList>
            <person name="Rodrigo-Torres L."/>
            <person name="Arahal R. D."/>
            <person name="Lucena T."/>
        </authorList>
    </citation>
    <scope>NUCLEOTIDE SEQUENCE</scope>
    <source>
        <strain evidence="3">CECT 7929</strain>
    </source>
</reference>
<gene>
    <name evidence="3" type="ORF">VST7929_01508</name>
</gene>
<evidence type="ECO:0000313" key="3">
    <source>
        <dbReference type="EMBL" id="CAH0533637.1"/>
    </source>
</evidence>
<dbReference type="InterPro" id="IPR045865">
    <property type="entry name" value="ACT-like_dom_sf"/>
</dbReference>
<evidence type="ECO:0000259" key="2">
    <source>
        <dbReference type="Pfam" id="PF13840"/>
    </source>
</evidence>
<dbReference type="PANTHER" id="PTHR39199:SF1">
    <property type="entry name" value="BLR5128 PROTEIN"/>
    <property type="match status" value="1"/>
</dbReference>
<dbReference type="Pfam" id="PF10000">
    <property type="entry name" value="ACT_3"/>
    <property type="match status" value="1"/>
</dbReference>
<keyword evidence="4" id="KW-1185">Reference proteome</keyword>
<dbReference type="SUPFAM" id="SSF55021">
    <property type="entry name" value="ACT-like"/>
    <property type="match status" value="2"/>
</dbReference>
<dbReference type="Pfam" id="PF13840">
    <property type="entry name" value="ACT_7"/>
    <property type="match status" value="1"/>
</dbReference>
<dbReference type="PANTHER" id="PTHR39199">
    <property type="entry name" value="BLR5128 PROTEIN"/>
    <property type="match status" value="1"/>
</dbReference>
<feature type="domain" description="CASTOR ACT" evidence="2">
    <location>
        <begin position="71"/>
        <end position="128"/>
    </location>
</feature>
<evidence type="ECO:0000313" key="4">
    <source>
        <dbReference type="Proteomes" id="UP000838672"/>
    </source>
</evidence>
<sequence length="140" mass="15392">MVGETNLNQLLASMAPSLDNERYGFITMLPSNPIRHVIEPKATYFEQEGLTMIVPHAQAMLYGFEVEAWFHCITLTVHSSLEAVGLTAAVSSALAKAGISANVLAAYFHDHIYVPESRSEEAMRVLHQLAEQANFGTSEQ</sequence>
<dbReference type="InterPro" id="IPR027795">
    <property type="entry name" value="CASTOR_ACT_dom"/>
</dbReference>
<evidence type="ECO:0000259" key="1">
    <source>
        <dbReference type="Pfam" id="PF10000"/>
    </source>
</evidence>
<proteinExistence type="predicted"/>
<dbReference type="Gene3D" id="3.30.2130.10">
    <property type="entry name" value="VC0802-like"/>
    <property type="match status" value="1"/>
</dbReference>
<dbReference type="RefSeq" id="WP_237466067.1">
    <property type="nucleotide sequence ID" value="NZ_CAKLDI010000001.1"/>
</dbReference>
<evidence type="ECO:0008006" key="5">
    <source>
        <dbReference type="Google" id="ProtNLM"/>
    </source>
</evidence>
<organism evidence="3 4">
    <name type="scientific">Vibrio stylophorae</name>
    <dbReference type="NCBI Taxonomy" id="659351"/>
    <lineage>
        <taxon>Bacteria</taxon>
        <taxon>Pseudomonadati</taxon>
        <taxon>Pseudomonadota</taxon>
        <taxon>Gammaproteobacteria</taxon>
        <taxon>Vibrionales</taxon>
        <taxon>Vibrionaceae</taxon>
        <taxon>Vibrio</taxon>
    </lineage>
</organism>
<name>A0ABN8DW97_9VIBR</name>
<dbReference type="Proteomes" id="UP000838672">
    <property type="component" value="Unassembled WGS sequence"/>
</dbReference>
<accession>A0ABN8DW97</accession>
<dbReference type="InterPro" id="IPR018717">
    <property type="entry name" value="DUF2241"/>
</dbReference>